<gene>
    <name evidence="6" type="ORF">K493DRAFT_343011</name>
</gene>
<dbReference type="Pfam" id="PF00550">
    <property type="entry name" value="PP-binding"/>
    <property type="match status" value="5"/>
</dbReference>
<evidence type="ECO:0000256" key="2">
    <source>
        <dbReference type="ARBA" id="ARBA00022553"/>
    </source>
</evidence>
<dbReference type="SUPFAM" id="SSF47336">
    <property type="entry name" value="ACP-like"/>
    <property type="match status" value="5"/>
</dbReference>
<dbReference type="FunFam" id="3.30.559.10:FF:000012">
    <property type="entry name" value="Non-ribosomal peptide synthetase"/>
    <property type="match status" value="1"/>
</dbReference>
<dbReference type="FunFam" id="3.30.300.30:FF:000010">
    <property type="entry name" value="Enterobactin synthetase component F"/>
    <property type="match status" value="4"/>
</dbReference>
<dbReference type="FunFam" id="1.10.1200.10:FF:000005">
    <property type="entry name" value="Nonribosomal peptide synthetase 1"/>
    <property type="match status" value="4"/>
</dbReference>
<dbReference type="Pfam" id="PF00501">
    <property type="entry name" value="AMP-binding"/>
    <property type="match status" value="6"/>
</dbReference>
<dbReference type="InterPro" id="IPR045851">
    <property type="entry name" value="AMP-bd_C_sf"/>
</dbReference>
<dbReference type="SUPFAM" id="SSF52777">
    <property type="entry name" value="CoA-dependent acyltransferases"/>
    <property type="match status" value="8"/>
</dbReference>
<dbReference type="Pfam" id="PF00668">
    <property type="entry name" value="Condensation"/>
    <property type="match status" value="4"/>
</dbReference>
<dbReference type="OrthoDB" id="329835at2759"/>
<dbReference type="GO" id="GO:0044550">
    <property type="term" value="P:secondary metabolite biosynthetic process"/>
    <property type="evidence" value="ECO:0007669"/>
    <property type="project" value="TreeGrafter"/>
</dbReference>
<dbReference type="InterPro" id="IPR020845">
    <property type="entry name" value="AMP-binding_CS"/>
</dbReference>
<dbReference type="FunFam" id="2.30.38.10:FF:000001">
    <property type="entry name" value="Non-ribosomal peptide synthetase PvdI"/>
    <property type="match status" value="5"/>
</dbReference>
<dbReference type="InterPro" id="IPR000873">
    <property type="entry name" value="AMP-dep_synth/lig_dom"/>
</dbReference>
<dbReference type="CDD" id="cd19544">
    <property type="entry name" value="E-C_NRPS"/>
    <property type="match status" value="3"/>
</dbReference>
<dbReference type="InterPro" id="IPR036736">
    <property type="entry name" value="ACP-like_sf"/>
</dbReference>
<dbReference type="InterPro" id="IPR010071">
    <property type="entry name" value="AA_adenyl_dom"/>
</dbReference>
<dbReference type="InterPro" id="IPR006162">
    <property type="entry name" value="Ppantetheine_attach_site"/>
</dbReference>
<name>A0A1Y1WTU0_9FUNG</name>
<evidence type="ECO:0000313" key="6">
    <source>
        <dbReference type="EMBL" id="ORX76564.1"/>
    </source>
</evidence>
<comment type="caution">
    <text evidence="6">The sequence shown here is derived from an EMBL/GenBank/DDBJ whole genome shotgun (WGS) entry which is preliminary data.</text>
</comment>
<dbReference type="EMBL" id="MCFE01000933">
    <property type="protein sequence ID" value="ORX76564.1"/>
    <property type="molecule type" value="Genomic_DNA"/>
</dbReference>
<dbReference type="NCBIfam" id="NF003417">
    <property type="entry name" value="PRK04813.1"/>
    <property type="match status" value="6"/>
</dbReference>
<dbReference type="InterPro" id="IPR001242">
    <property type="entry name" value="Condensation_dom"/>
</dbReference>
<evidence type="ECO:0000256" key="4">
    <source>
        <dbReference type="ARBA" id="ARBA00029454"/>
    </source>
</evidence>
<feature type="domain" description="Carrier" evidence="5">
    <location>
        <begin position="4785"/>
        <end position="4860"/>
    </location>
</feature>
<dbReference type="InterPro" id="IPR020806">
    <property type="entry name" value="PKS_PP-bd"/>
</dbReference>
<dbReference type="Gene3D" id="3.40.50.980">
    <property type="match status" value="10"/>
</dbReference>
<dbReference type="Gene3D" id="1.10.1200.10">
    <property type="entry name" value="ACP-like"/>
    <property type="match status" value="4"/>
</dbReference>
<dbReference type="NCBIfam" id="TIGR01733">
    <property type="entry name" value="AA-adenyl-dom"/>
    <property type="match status" value="4"/>
</dbReference>
<dbReference type="CDD" id="cd19531">
    <property type="entry name" value="LCL_NRPS-like"/>
    <property type="match status" value="1"/>
</dbReference>
<evidence type="ECO:0000256" key="3">
    <source>
        <dbReference type="ARBA" id="ARBA00022598"/>
    </source>
</evidence>
<keyword evidence="1" id="KW-0596">Phosphopantetheine</keyword>
<dbReference type="SUPFAM" id="SSF53474">
    <property type="entry name" value="alpha/beta-Hydrolases"/>
    <property type="match status" value="1"/>
</dbReference>
<organism evidence="6 7">
    <name type="scientific">Basidiobolus meristosporus CBS 931.73</name>
    <dbReference type="NCBI Taxonomy" id="1314790"/>
    <lineage>
        <taxon>Eukaryota</taxon>
        <taxon>Fungi</taxon>
        <taxon>Fungi incertae sedis</taxon>
        <taxon>Zoopagomycota</taxon>
        <taxon>Entomophthoromycotina</taxon>
        <taxon>Basidiobolomycetes</taxon>
        <taxon>Basidiobolales</taxon>
        <taxon>Basidiobolaceae</taxon>
        <taxon>Basidiobolus</taxon>
    </lineage>
</organism>
<dbReference type="InterPro" id="IPR025110">
    <property type="entry name" value="AMP-bd_C"/>
</dbReference>
<protein>
    <submittedName>
        <fullName evidence="6">Acetyl-CoA synthetase-like protein</fullName>
    </submittedName>
</protein>
<dbReference type="CDD" id="cd05930">
    <property type="entry name" value="A_NRPS"/>
    <property type="match status" value="2"/>
</dbReference>
<reference evidence="6 7" key="1">
    <citation type="submission" date="2016-07" db="EMBL/GenBank/DDBJ databases">
        <title>Pervasive Adenine N6-methylation of Active Genes in Fungi.</title>
        <authorList>
            <consortium name="DOE Joint Genome Institute"/>
            <person name="Mondo S.J."/>
            <person name="Dannebaum R.O."/>
            <person name="Kuo R.C."/>
            <person name="Labutti K."/>
            <person name="Haridas S."/>
            <person name="Kuo A."/>
            <person name="Salamov A."/>
            <person name="Ahrendt S.R."/>
            <person name="Lipzen A."/>
            <person name="Sullivan W."/>
            <person name="Andreopoulos W.B."/>
            <person name="Clum A."/>
            <person name="Lindquist E."/>
            <person name="Daum C."/>
            <person name="Ramamoorthy G.K."/>
            <person name="Gryganskyi A."/>
            <person name="Culley D."/>
            <person name="Magnuson J.K."/>
            <person name="James T.Y."/>
            <person name="O'Malley M.A."/>
            <person name="Stajich J.E."/>
            <person name="Spatafora J.W."/>
            <person name="Visel A."/>
            <person name="Grigoriev I.V."/>
        </authorList>
    </citation>
    <scope>NUCLEOTIDE SEQUENCE [LARGE SCALE GENOMIC DNA]</scope>
    <source>
        <strain evidence="6 7">CBS 931.73</strain>
    </source>
</reference>
<keyword evidence="3" id="KW-0436">Ligase</keyword>
<dbReference type="FunFam" id="3.40.50.980:FF:000002">
    <property type="entry name" value="Enterobactin synthetase component F"/>
    <property type="match status" value="2"/>
</dbReference>
<dbReference type="Gene3D" id="2.30.38.10">
    <property type="entry name" value="Luciferase, Domain 3"/>
    <property type="match status" value="5"/>
</dbReference>
<dbReference type="Gene3D" id="3.30.559.30">
    <property type="entry name" value="Nonribosomal peptide synthetase, condensation domain"/>
    <property type="match status" value="4"/>
</dbReference>
<dbReference type="CDD" id="cd17643">
    <property type="entry name" value="A_NRPS_Cytc1-like"/>
    <property type="match status" value="2"/>
</dbReference>
<dbReference type="InterPro" id="IPR009081">
    <property type="entry name" value="PP-bd_ACP"/>
</dbReference>
<dbReference type="Gene3D" id="3.40.50.1820">
    <property type="entry name" value="alpha/beta hydrolase"/>
    <property type="match status" value="1"/>
</dbReference>
<keyword evidence="2" id="KW-0597">Phosphoprotein</keyword>
<dbReference type="Gene3D" id="3.30.559.10">
    <property type="entry name" value="Chloramphenicol acetyltransferase-like domain"/>
    <property type="match status" value="4"/>
</dbReference>
<dbReference type="Pfam" id="PF00975">
    <property type="entry name" value="Thioesterase"/>
    <property type="match status" value="1"/>
</dbReference>
<dbReference type="GO" id="GO:0016874">
    <property type="term" value="F:ligase activity"/>
    <property type="evidence" value="ECO:0007669"/>
    <property type="project" value="UniProtKB-KW"/>
</dbReference>
<accession>A0A1Y1WTU0</accession>
<dbReference type="FunFam" id="3.40.50.980:FF:000001">
    <property type="entry name" value="Non-ribosomal peptide synthetase"/>
    <property type="match status" value="4"/>
</dbReference>
<dbReference type="Proteomes" id="UP000193498">
    <property type="component" value="Unassembled WGS sequence"/>
</dbReference>
<dbReference type="InterPro" id="IPR001031">
    <property type="entry name" value="Thioesterase"/>
</dbReference>
<proteinExistence type="inferred from homology"/>
<evidence type="ECO:0000259" key="5">
    <source>
        <dbReference type="PROSITE" id="PS50075"/>
    </source>
</evidence>
<dbReference type="SUPFAM" id="SSF56801">
    <property type="entry name" value="Acetyl-CoA synthetase-like"/>
    <property type="match status" value="5"/>
</dbReference>
<dbReference type="GO" id="GO:0005737">
    <property type="term" value="C:cytoplasm"/>
    <property type="evidence" value="ECO:0007669"/>
    <property type="project" value="TreeGrafter"/>
</dbReference>
<sequence length="5115" mass="563793">MQQALQSLDEALNHAPNTSVGDLEILPTDERHLLIQSWNDTDKPCPHHIRVHQLFENQVDQTPDAIAVVYRDQALTFRELNARANWYAQQLKALGIQPGDFIATLLKRSTELIVMQIAILKVGAAYVPIDPKAPADRQAFIIDDCAARLLVTTENTQIPSVLNTPLLRLSDNPDSTDIIIDAPNVISSGIPKGVLVPHRAIVRLTINNGYANVGPDDRVAFAANPAFDAMLFNQFVLSMGSTLAKLRYLLCGGEQESLESFATLLKYGGLSTSSIAMDLPRPQRLPLRRLPIGRPISKTSVYVLDQHGHPVPLGVVGELYIGGTGVANGYLNRADLSAERFLPDPFSTCEGNRMYRTGDLVRFLPDGNLVFSKSVDSVLNSAKLKLVLLSTPLVNEVAVLAIGNGADKRLVAYVVAEQSEGLAHLLHSHVAEKLPDYMTPTAYVRMDRLPLTANGKLDRRALPEPDRELPLSVRHTNPCGRDGNCLGTHLGGTAQHQTSWRHDNFFMLGGHSLLAVQLIERLRRIGLGLSVRALFDTPTLSVIAQSLNRDRVAVAASAVAPPNLITPDTTEITPEMLPLIDLTQDDIDHIVNQVEGGVSNIQDIYALAPLQDGMLFHHIMATKGDPYLIFGIMAFADKHILTRYLDAVQKVVDRHDILRTGIMWEGLSTPAQVVLRHATLSVTELVLNPADGSIVEQLTKRVDPREHRIDLTQAPLTRFITAQDIDGRWIAAHLLHHAIGDHSAADEMNHEIEAILDGRADLLPAPSSFRNLIAQARVGHSVEAHERFFTEMLSEIETPALPFGLSDVHGNGHNITEAYCLLPQGLNNRLRSQAKSMGVSLASICHLAWAQVIARTSGQQQVVFGTVLFGRMQAGSGADRAMGLYINTLPIRIDVDNASVQDTVRQTQASLAALMDHEHASLALAQRCSSVPSGIPMFSALLNYRHNKQEPTNDTGIPGIEYIEGQERTNYPFLMSVEDNGTSLGVTAQIVQPYDSNRIINYMQQALQSIADALEFTPMMPINELDVLPIDERNLVLDTWNITDGPYPDHLCVHQLFEEQVSRSPNAIAVVSESQTLTYSEVNERANRLAHHLIELGVKPDTLVALCVERSVAIVIGILAILKAGGAYLPLDPVYASERLNDIVSDASPSILLADEHGSNTIGEASLASLTVVDPNAQFEEHPATNPQVTSLTSHHLAYVIYTSGSTGKPKGVMVEHAQVTRLFDATAAWYQFNENDVWCLLHSYSFDFSVWELWGALRYGGKLVLPSHHVTRSSEDLYELICEQGITVLNLTPSAFKPLIACHAQSELQDQLRYVIFGGEALEPAILQPWYATRSEHSPKIVNMYGITETTVHVTYRVMKKTDCTQVISPIGSRIPDLTTYILDTRGNPVPMGVVGELYIGGAGVTRGYLNRPELTAERFPLDPFSKTPGARMYRTGDLGRYQSDGSLIFLGRNDHQVKIRGFRIELGEIEARLVDHPLVKEAAVLAVGDDSDKRLVAYVVAAHEEELAHLLRSHVAEKLPDYMIPTAFVRMDKLPLTANGKLDRRALPEPDSDSLVSQKYEAPVGEIETALAAIWEELLQINRVGRHDNFFMLGGHSLLAVQLIERLRRIGLVLPIRALFNTPTLSILAQSLNCDRISVAAASMIPPNLIKHETTEITPEMLPLIDLTQSDIDRIVSQVEGGVSNIQDIYALAPLQDGMLFHHIMSTKGDPYLLISALAFDSRAVLDRYLGAVQKVVDRHDILRTGIMWEGLSTPAQVVLRHATLSFTELSLNSSDGSIVEQLKQRFDPREHSIDLTQAPLLRYVAAQDDDGRWIVIQLMHHIIDDNTSVQLMYMEIQAFMDGEGDSLPSPQPFRNLIAQARAGPNVEAHERFFTQMLGEIDTPALPFGLSDVHNEGLGITETHLRLPQDLNDRLREHAKSMGVSLASLCHLAWAQVIARTSGQHHVVFGTVLFGRMNAGSGLRSTMGPFINTLPLRIDVGSDSVQDTVRKTHTSLAALMEHEYASLALAQRCSSVASGTPMFSAILNYRHHNQVSSEETEIAGIEYLEGQERTNYPFGMSVEDFGDALGVTAQIVEPFDSVRIAEYMQQSLLSLADALELTPSMPAQEMEVVPVDERNMLLYSWNATDMDYPDQMCIHHLFEEHAIHSPDSVAIVYESQTLTYAEVNACANRLAHLLIDRGVKPDTLVAICMERSPALVVALLAILKAGGAYVPLDPSYASERLRDIISDARPVILIADTLGRTMLGSTVLSSVTLLDPHTYSDYPSINPQVPELNSHHLAYVIYTSGSTGKPKGVMVEHQGFVSLIKTRADVFGIRPTSRVMQFFSFSFDGGALEMFNALGWGACLHLLPDYVRLHRVLLWDYLERYSITQTILTPAMLQDCSSLPPLTTSLTLIMAGEALPITLLRTLQRLIPNGRIINDYGPTETTVSAIAWKCPPDFSGNIVPIGRAISNKRVYLLDAFGQPVPLGAVGEMYIGGVGVARGYLNRPELTAQSFLADPFSDKEGCRMYKTGDLARYLPDGNLEYLGRNDHQIKIRGFRIEPGEIEARLVDHPLVKEAAVLALGEGTEKRLVAYVVAEHKEGLAHLLRTHVAEKLPDYMTPAAFVRLDELPLTPNGKLDRRALPEPDSSSLVSQKYEAPVGEVETALAAIWEELLSIERVGRHDNFFMLGGHSLLAVRLMNRVSVLGIQLQLTSLFASPILSDLANVITKQLSQKEQVFDSIMPVSRGAALMPSFAQQRLWFLAQIEGVSDIYHMPMALRLRGTLDQIALQRALNTVFSRHESLRSIFITVDGQPRVQLLPANLGIGMSAYDIRGEPDMDKRLQELSAVEASAPFNLETGPLVRAKLIQLAHNDHVFLLTQHHIVSDGWSMGLLTRELSDLYTAFHNGLPDPLAPLTLQYPDYAAWQRKWLSGDRLQEQSEFWRNALAGAPVSITLPTDRPRPSRQSFAGARMPIRVDSHTTLALKRLSQQNGATLFMTILAAWSAVLSRLSGQDDIMIGTPSANRNHRAIEQLIGFFVNTLVLRVDLSGNPSGSELLERVRQFAVAAQAHQDLPFEQVVEITKPPRRMDQTPLFQVMFAWQNNDEGEVHLPGIIISPAEVTYDIVKFDLDLELYEENDEIIGHLGYSTALFEQSTIERHIGYLQAMLQAIATDAGQSVSSVNLLSSSEQKLLIEKWNITDEPYTNHQCIHQLFEEQVTRFPNAIAVVSESQTLTYSEVNERANRLAHHLIELGVKPDTLVALCVERSVAIVIGILAILKAGGAYLPLDPVYASERLNDIVSDASPSILLADEHGGNTIGEASLASLTVVDPNAQFEEHPATNPQVTSLTSHHLAYVIYTSGSTGKPKGVMVEHAQVTRLFDATAAWYQFNENDVWCLLHSYSFDFSVWELWGALRYGGKLVLPSHHVTRSSEDLYELICEQGITVLNLTPSAFKPLIACHAQSELQDQLRYVIFGGEALEPAILQPWYATRSEHSPKIVNMYGITETTVHVTYRVMKKTDCTQAISPIGARIPDLTTYILDTRGNPVPMGVVGELYIGGAGVTRGYLNRPELTAERFPLDPFSKTPGARMYRTGDLGRYQSDGSLIFLGRNDHQVKIRGFRIELGEIEARLVDHPLVKEAAVLAVGDDSDKRLVAYVVAAHEEELAHLLRSHVAEKLPDYMIPTAFVRMDKLPLTANGKLDRRALPEPDSSSLVSQKYEAPVGEIETVLAAIWEELLSIERVGRHDNFFMLGGHSLLAVQLIERLRRIGLGLSVRSLFDTPTLSVLAQSLNQNHVSFMAAAPANLITPGTTEITPEMLPLIDLTQSDIDHIVSQVEGGVSNIQDIYALAPLQDGMLFHHMMVSKGDPYLLISAIAFDSKDVLDRYLGAVQKVVDRHDILRTGIMWEGLSTPAQVVLRHATLSFTELSLNSSDGPIVEQLKQRFDPREHSIDLTQAPLLRYVAAQDDDGRWIVIQLMHHIIDDNTSLKLMHMEIQAFMDGEGDPLPSPQPFRNLIAQARAGPNVEAHERFFTQMLGEIDTPALPFGLSDVHGDGLDITETHLRLPQDLNDRLREHAKSMGVSLASLCHLAWAQVIARTSGQHHVVFGTVLFGRMNAGSGLRSTMGPFINTLPLRIDVGSGSVQDTVRKTHTSLAALMEHEYASLALAQRCSSVASGTPMFSALLNYRHNEQVAVENIGIPGIEYLEGQERTNYPFVMSVEDFGDALGVTAQVVQPFDSVRIAEYMRQALQSLSDALEFTSTMASRELEVMPVDELNLLLRSWNTTDEIYPDQLCIHHLFEQQVSRSPDAVAIVYESVTLTYAEVNACANRLAHHLIAVGVRPDTLVAICVERSPAMVVGLLAILKAGGAYIPLDPVYASERLGHILKDAAPIALLADAAGCAALGKAAIASLTVIDPNEVPDLPATNPHILDLTSEHLAYLIYTSGSTGTPKGVMIPHSGACNYLHWAVQTYAPKQGSVVSSSLSFDATVTSLWTPLLYGSTVTLLKSGDEMVALEAYVRQAQGEGLLKITPAHLDLMGRRLQADGAKTRVDTFVVGGEALSPSTVALWRSIQPGVRIVNEYGPTETVVGCSVYDMSTPLDQAINVPIGRPIANTRLYLLDSHGKPVPLGAVGELHIGGAGVARGYLNRPDLTAERFLPDPFSDKEGCRMYKTGDLARYLPDGNLEYLGRNDHQIKIRGFRIEPGEIEARLVDHPLVKEAAVLALGEGTEKRLVAYVVAEHKEGLAHLLRTYIAEKLPDYMTPAAFVRLDELPLTPNGKLDRRALPEPDSSSLVSQKYEAPVGEIETALAAIWEELLSIERVGRHDNFFMIGGHSLLAVKLIGRIRSSLGFELKLRTIFQAPTIEELVQVLPQQDSSHEDAFNVMLPLKPNGNRSPLFCVHPIFGLSWSFVGLAKHLHADQPLYGIQARGLDGNSRPALTLEDMASDYIDQIRLIQPHGPYNLLGWSFGGTVAHHMAVQLEMQGEKVDLLALMDSRAEAMSTLGCIDENEHDTSYIELLARFGSKYTPGEGQALWETVRNVVRNNSRVSSQYSPSMFSGDILFFSATVPSEETALLIDPNSWAPFVRGKIEVHEVECAHLEMNRPEPMAHIGSVLYSRLEELQQQRNLTA</sequence>
<comment type="similarity">
    <text evidence="4">Belongs to the NRP synthetase family.</text>
</comment>
<dbReference type="Gene3D" id="3.30.300.30">
    <property type="match status" value="5"/>
</dbReference>
<dbReference type="PANTHER" id="PTHR45527">
    <property type="entry name" value="NONRIBOSOMAL PEPTIDE SYNTHETASE"/>
    <property type="match status" value="1"/>
</dbReference>
<dbReference type="GO" id="GO:0043041">
    <property type="term" value="P:amino acid activation for nonribosomal peptide biosynthetic process"/>
    <property type="evidence" value="ECO:0007669"/>
    <property type="project" value="TreeGrafter"/>
</dbReference>
<dbReference type="PROSITE" id="PS50075">
    <property type="entry name" value="CARRIER"/>
    <property type="match status" value="5"/>
</dbReference>
<dbReference type="InterPro" id="IPR029058">
    <property type="entry name" value="AB_hydrolase_fold"/>
</dbReference>
<evidence type="ECO:0000313" key="7">
    <source>
        <dbReference type="Proteomes" id="UP000193498"/>
    </source>
</evidence>
<dbReference type="InParanoid" id="A0A1Y1WTU0"/>
<feature type="domain" description="Carrier" evidence="5">
    <location>
        <begin position="476"/>
        <end position="551"/>
    </location>
</feature>
<dbReference type="PROSITE" id="PS00455">
    <property type="entry name" value="AMP_BINDING"/>
    <property type="match status" value="4"/>
</dbReference>
<feature type="domain" description="Carrier" evidence="5">
    <location>
        <begin position="2643"/>
        <end position="2717"/>
    </location>
</feature>
<dbReference type="FunFam" id="3.40.50.12780:FF:000012">
    <property type="entry name" value="Non-ribosomal peptide synthetase"/>
    <property type="match status" value="4"/>
</dbReference>
<keyword evidence="7" id="KW-1185">Reference proteome</keyword>
<dbReference type="STRING" id="1314790.A0A1Y1WTU0"/>
<dbReference type="SMART" id="SM00823">
    <property type="entry name" value="PKS_PP"/>
    <property type="match status" value="5"/>
</dbReference>
<dbReference type="Pfam" id="PF13193">
    <property type="entry name" value="AMP-binding_C"/>
    <property type="match status" value="5"/>
</dbReference>
<dbReference type="PROSITE" id="PS00012">
    <property type="entry name" value="PHOSPHOPANTETHEINE"/>
    <property type="match status" value="4"/>
</dbReference>
<dbReference type="PANTHER" id="PTHR45527:SF14">
    <property type="entry name" value="PLIPASTATIN SYNTHASE SUBUNIT B"/>
    <property type="match status" value="1"/>
</dbReference>
<dbReference type="InterPro" id="IPR023213">
    <property type="entry name" value="CAT-like_dom_sf"/>
</dbReference>
<feature type="domain" description="Carrier" evidence="5">
    <location>
        <begin position="3706"/>
        <end position="3780"/>
    </location>
</feature>
<evidence type="ECO:0000256" key="1">
    <source>
        <dbReference type="ARBA" id="ARBA00022450"/>
    </source>
</evidence>
<feature type="domain" description="Carrier" evidence="5">
    <location>
        <begin position="1564"/>
        <end position="1638"/>
    </location>
</feature>
<dbReference type="GO" id="GO:0031177">
    <property type="term" value="F:phosphopantetheine binding"/>
    <property type="evidence" value="ECO:0007669"/>
    <property type="project" value="InterPro"/>
</dbReference>